<accession>A0A3N0YDN8</accession>
<dbReference type="Proteomes" id="UP000281406">
    <property type="component" value="Unassembled WGS sequence"/>
</dbReference>
<dbReference type="EMBL" id="RJVU01046259">
    <property type="protein sequence ID" value="ROL44325.1"/>
    <property type="molecule type" value="Genomic_DNA"/>
</dbReference>
<organism evidence="2 3">
    <name type="scientific">Anabarilius grahami</name>
    <name type="common">Kanglang fish</name>
    <name type="synonym">Barilius grahami</name>
    <dbReference type="NCBI Taxonomy" id="495550"/>
    <lineage>
        <taxon>Eukaryota</taxon>
        <taxon>Metazoa</taxon>
        <taxon>Chordata</taxon>
        <taxon>Craniata</taxon>
        <taxon>Vertebrata</taxon>
        <taxon>Euteleostomi</taxon>
        <taxon>Actinopterygii</taxon>
        <taxon>Neopterygii</taxon>
        <taxon>Teleostei</taxon>
        <taxon>Ostariophysi</taxon>
        <taxon>Cypriniformes</taxon>
        <taxon>Xenocyprididae</taxon>
        <taxon>Xenocypridinae</taxon>
        <taxon>Xenocypridinae incertae sedis</taxon>
        <taxon>Anabarilius</taxon>
    </lineage>
</organism>
<reference evidence="2 3" key="1">
    <citation type="submission" date="2018-10" db="EMBL/GenBank/DDBJ databases">
        <title>Genome assembly for a Yunnan-Guizhou Plateau 3E fish, Anabarilius grahami (Regan), and its evolutionary and genetic applications.</title>
        <authorList>
            <person name="Jiang W."/>
        </authorList>
    </citation>
    <scope>NUCLEOTIDE SEQUENCE [LARGE SCALE GENOMIC DNA]</scope>
    <source>
        <strain evidence="2">AG-KIZ</strain>
        <tissue evidence="2">Muscle</tissue>
    </source>
</reference>
<proteinExistence type="predicted"/>
<comment type="caution">
    <text evidence="2">The sequence shown here is derived from an EMBL/GenBank/DDBJ whole genome shotgun (WGS) entry which is preliminary data.</text>
</comment>
<dbReference type="AlphaFoldDB" id="A0A3N0YDN8"/>
<evidence type="ECO:0000256" key="1">
    <source>
        <dbReference type="SAM" id="MobiDB-lite"/>
    </source>
</evidence>
<protein>
    <submittedName>
        <fullName evidence="2">Uncharacterized protein</fullName>
    </submittedName>
</protein>
<gene>
    <name evidence="2" type="ORF">DPX16_8747</name>
</gene>
<feature type="region of interest" description="Disordered" evidence="1">
    <location>
        <begin position="1"/>
        <end position="48"/>
    </location>
</feature>
<sequence>MQQSGTTGGADRMKGDSEVEADELDGFGSGGGRRRLGRNIRDEGYLELGNEELEATTWSWA</sequence>
<keyword evidence="3" id="KW-1185">Reference proteome</keyword>
<evidence type="ECO:0000313" key="2">
    <source>
        <dbReference type="EMBL" id="ROL44325.1"/>
    </source>
</evidence>
<evidence type="ECO:0000313" key="3">
    <source>
        <dbReference type="Proteomes" id="UP000281406"/>
    </source>
</evidence>
<name>A0A3N0YDN8_ANAGA</name>